<comment type="similarity">
    <text evidence="2">Belongs to the lin-54 family.</text>
</comment>
<dbReference type="PANTHER" id="PTHR12446:SF34">
    <property type="entry name" value="PROTEIN LIN-54 HOMOLOG"/>
    <property type="match status" value="1"/>
</dbReference>
<dbReference type="InterPro" id="IPR005172">
    <property type="entry name" value="CRC"/>
</dbReference>
<feature type="region of interest" description="Disordered" evidence="4">
    <location>
        <begin position="580"/>
        <end position="622"/>
    </location>
</feature>
<dbReference type="EMBL" id="OU963911">
    <property type="protein sequence ID" value="CAH0400979.1"/>
    <property type="molecule type" value="Genomic_DNA"/>
</dbReference>
<gene>
    <name evidence="6" type="ORF">CHILSU_LOCUS4191</name>
</gene>
<evidence type="ECO:0000256" key="3">
    <source>
        <dbReference type="ARBA" id="ARBA00023242"/>
    </source>
</evidence>
<evidence type="ECO:0000313" key="7">
    <source>
        <dbReference type="Proteomes" id="UP001153292"/>
    </source>
</evidence>
<keyword evidence="3" id="KW-0539">Nucleus</keyword>
<reference evidence="6" key="1">
    <citation type="submission" date="2021-12" db="EMBL/GenBank/DDBJ databases">
        <authorList>
            <person name="King R."/>
        </authorList>
    </citation>
    <scope>NUCLEOTIDE SEQUENCE</scope>
</reference>
<name>A0ABN8B5N2_CHISP</name>
<dbReference type="PROSITE" id="PS51634">
    <property type="entry name" value="CRC"/>
    <property type="match status" value="1"/>
</dbReference>
<evidence type="ECO:0000256" key="4">
    <source>
        <dbReference type="SAM" id="MobiDB-lite"/>
    </source>
</evidence>
<comment type="subcellular location">
    <subcellularLocation>
        <location evidence="1">Nucleus</location>
    </subcellularLocation>
</comment>
<proteinExistence type="inferred from homology"/>
<accession>A0ABN8B5N2</accession>
<feature type="region of interest" description="Disordered" evidence="4">
    <location>
        <begin position="632"/>
        <end position="651"/>
    </location>
</feature>
<feature type="compositionally biased region" description="Polar residues" evidence="4">
    <location>
        <begin position="598"/>
        <end position="610"/>
    </location>
</feature>
<evidence type="ECO:0000256" key="2">
    <source>
        <dbReference type="ARBA" id="ARBA00007267"/>
    </source>
</evidence>
<feature type="compositionally biased region" description="Basic and acidic residues" evidence="4">
    <location>
        <begin position="634"/>
        <end position="644"/>
    </location>
</feature>
<dbReference type="InterPro" id="IPR033467">
    <property type="entry name" value="Tesmin/TSO1-like_CXC"/>
</dbReference>
<evidence type="ECO:0000256" key="1">
    <source>
        <dbReference type="ARBA" id="ARBA00004123"/>
    </source>
</evidence>
<feature type="domain" description="CRC" evidence="5">
    <location>
        <begin position="687"/>
        <end position="802"/>
    </location>
</feature>
<dbReference type="Proteomes" id="UP001153292">
    <property type="component" value="Chromosome 18"/>
</dbReference>
<dbReference type="SMART" id="SM01114">
    <property type="entry name" value="CXC"/>
    <property type="match status" value="2"/>
</dbReference>
<dbReference type="PANTHER" id="PTHR12446">
    <property type="entry name" value="TESMIN/TSO1-RELATED"/>
    <property type="match status" value="1"/>
</dbReference>
<protein>
    <recommendedName>
        <fullName evidence="5">CRC domain-containing protein</fullName>
    </recommendedName>
</protein>
<sequence length="963" mass="104203">MDHNLEDALNLESAMGGMDFESADVVVSQADISLDTSTQEGDIAMEFEHIEEQPMLMDSGNEEIIVTDFMADQFNLQEYSIHDDQTSGMTTTEDSNQQNILASHRESVDVQFEPRGIAPVRLEVKEKPKYVAIKAAPKKSDTQTLSATREIAIAPKLPKLIPAVSGRFTIPQKTKHVAIAPQPVALITNQNNIVKKIPLSSVLKDGNQGGTVLAQIGKQLVMMPASASGQKIKLVTTGNTGAQTVQYIKTSADHAQLTPAKSFSGIQTNKPVVAKVILQGQSNVDISNQPAVITKLLPTSSASVPQTQTRYIMQRKTVPISVGKRVVMATPTKQGVKFTKKEQNVFHFKTPPKLMPVSTTGAASKVVFTSNTTTSGQNVILKTTSPQKLTQITKDGKVVIQGQKSQFHQVNIPGKGIQYIKLVSNQNPSATKTVTKLQSSSSNTKSFVISDNKGKLVQVSAAPPPLVFSAADKRPQKLVRIAAAPLTVKATSVAQASGRSSQSLLAPLTSAEEVVDPAPAPVTVTAPSIITSQPDNDVTQGIQLEALEEYEISETVAEEEEIELNSVDSKGALRSLVANDAAQRDQNEQQLRQRQRQSLEGSDNSNSNSMEHLVPSGRSDDHPLIVISSNYIKQEADSHNRQEDDSTQMDRSNRCIETEILNSYPLSNSPTPANDSEVVTGDLGFKPRRACNCTKSQCLKLYCDCFANGEFCNSCNCNNCHNNLENEELRQKAIRACLERNPNAFRPKIGKTKSGGPDIIRRHNKGCNCKRSGCLKNYCECYEAKIACTAMCKCVGCRNVEEGLQRRHPPAASIYRPPPPPGDLKQPCSFMTMEVIEAVCQCLIAASVEDGSAENAGAATSGPGADADPVRAVIDEFSRCLQDVISASQQAVVPHYEVSCCNAECRGAGPAPTRTRCAPSSTSSRAVCRTSSARRSKPWCRTMRNTHDIRRNGVSCPCELASV</sequence>
<dbReference type="InterPro" id="IPR028307">
    <property type="entry name" value="Lin-54_fam"/>
</dbReference>
<evidence type="ECO:0000259" key="5">
    <source>
        <dbReference type="PROSITE" id="PS51634"/>
    </source>
</evidence>
<evidence type="ECO:0000313" key="6">
    <source>
        <dbReference type="EMBL" id="CAH0400979.1"/>
    </source>
</evidence>
<organism evidence="6 7">
    <name type="scientific">Chilo suppressalis</name>
    <name type="common">Asiatic rice borer moth</name>
    <dbReference type="NCBI Taxonomy" id="168631"/>
    <lineage>
        <taxon>Eukaryota</taxon>
        <taxon>Metazoa</taxon>
        <taxon>Ecdysozoa</taxon>
        <taxon>Arthropoda</taxon>
        <taxon>Hexapoda</taxon>
        <taxon>Insecta</taxon>
        <taxon>Pterygota</taxon>
        <taxon>Neoptera</taxon>
        <taxon>Endopterygota</taxon>
        <taxon>Lepidoptera</taxon>
        <taxon>Glossata</taxon>
        <taxon>Ditrysia</taxon>
        <taxon>Pyraloidea</taxon>
        <taxon>Crambidae</taxon>
        <taxon>Crambinae</taxon>
        <taxon>Chilo</taxon>
    </lineage>
</organism>
<dbReference type="Pfam" id="PF03638">
    <property type="entry name" value="TCR"/>
    <property type="match status" value="2"/>
</dbReference>
<keyword evidence="7" id="KW-1185">Reference proteome</keyword>